<proteinExistence type="predicted"/>
<keyword evidence="1" id="KW-1133">Transmembrane helix</keyword>
<keyword evidence="3" id="KW-1185">Reference proteome</keyword>
<dbReference type="Pfam" id="PF02405">
    <property type="entry name" value="MlaE"/>
    <property type="match status" value="1"/>
</dbReference>
<accession>A0A410JZ68</accession>
<evidence type="ECO:0000256" key="1">
    <source>
        <dbReference type="SAM" id="Phobius"/>
    </source>
</evidence>
<dbReference type="Proteomes" id="UP000287502">
    <property type="component" value="Chromosome"/>
</dbReference>
<evidence type="ECO:0000313" key="3">
    <source>
        <dbReference type="Proteomes" id="UP000287502"/>
    </source>
</evidence>
<name>A0A410JZ68_9BACT</name>
<keyword evidence="1" id="KW-0472">Membrane</keyword>
<dbReference type="OrthoDB" id="9805022at2"/>
<feature type="transmembrane region" description="Helical" evidence="1">
    <location>
        <begin position="198"/>
        <end position="224"/>
    </location>
</feature>
<gene>
    <name evidence="2" type="ORF">EP073_08170</name>
</gene>
<dbReference type="EMBL" id="CP035108">
    <property type="protein sequence ID" value="QAR33375.1"/>
    <property type="molecule type" value="Genomic_DNA"/>
</dbReference>
<dbReference type="GO" id="GO:0005548">
    <property type="term" value="F:phospholipid transporter activity"/>
    <property type="evidence" value="ECO:0007669"/>
    <property type="project" value="TreeGrafter"/>
</dbReference>
<dbReference type="InterPro" id="IPR030802">
    <property type="entry name" value="Permease_MalE"/>
</dbReference>
<keyword evidence="1" id="KW-0812">Transmembrane</keyword>
<feature type="transmembrane region" description="Helical" evidence="1">
    <location>
        <begin position="151"/>
        <end position="177"/>
    </location>
</feature>
<organism evidence="2 3">
    <name type="scientific">Geovibrio thiophilus</name>
    <dbReference type="NCBI Taxonomy" id="139438"/>
    <lineage>
        <taxon>Bacteria</taxon>
        <taxon>Pseudomonadati</taxon>
        <taxon>Deferribacterota</taxon>
        <taxon>Deferribacteres</taxon>
        <taxon>Deferribacterales</taxon>
        <taxon>Geovibrionaceae</taxon>
        <taxon>Geovibrio</taxon>
    </lineage>
</organism>
<dbReference type="RefSeq" id="WP_128466661.1">
    <property type="nucleotide sequence ID" value="NZ_CP035108.1"/>
</dbReference>
<reference evidence="2 3" key="1">
    <citation type="submission" date="2019-01" db="EMBL/GenBank/DDBJ databases">
        <title>Geovibrio thiophilus DSM 11263, complete genome.</title>
        <authorList>
            <person name="Spring S."/>
            <person name="Bunk B."/>
            <person name="Sproer C."/>
        </authorList>
    </citation>
    <scope>NUCLEOTIDE SEQUENCE [LARGE SCALE GENOMIC DNA]</scope>
    <source>
        <strain evidence="2 3">DSM 11263</strain>
    </source>
</reference>
<dbReference type="PANTHER" id="PTHR30188:SF4">
    <property type="entry name" value="PROTEIN TRIGALACTOSYLDIACYLGLYCEROL 1, CHLOROPLASTIC"/>
    <property type="match status" value="1"/>
</dbReference>
<dbReference type="KEGG" id="gtl:EP073_08170"/>
<protein>
    <submittedName>
        <fullName evidence="2">ABC transporter permease</fullName>
    </submittedName>
</protein>
<feature type="transmembrane region" description="Helical" evidence="1">
    <location>
        <begin position="244"/>
        <end position="261"/>
    </location>
</feature>
<feature type="transmembrane region" description="Helical" evidence="1">
    <location>
        <begin position="50"/>
        <end position="78"/>
    </location>
</feature>
<dbReference type="GO" id="GO:0043190">
    <property type="term" value="C:ATP-binding cassette (ABC) transporter complex"/>
    <property type="evidence" value="ECO:0007669"/>
    <property type="project" value="InterPro"/>
</dbReference>
<evidence type="ECO:0000313" key="2">
    <source>
        <dbReference type="EMBL" id="QAR33375.1"/>
    </source>
</evidence>
<sequence>MENYIRKFGRNFIDLAVFFHGFTIFSNKVIKTFFKLKLFNPAVGLVFVRQIYFTGVQILPVYIVISLIIGVAMVGSLMQAADLVGGIDQLGRIMVVISFNQIAPLVTSILLALRSATAVTAEIALMKMNREIDTLQSLSIDPFEYLYLPRIAAGVICMMALSTIFVCVSLLGGYFILSFLQDMSLDYMLTTIFDNLEVLDIITFLVKVFFLGFALMSIPIYTALETKEAVTEIPIALLRGMMRLFYAFILIQIFTVMLGMYL</sequence>
<feature type="transmembrane region" description="Helical" evidence="1">
    <location>
        <begin position="90"/>
        <end position="113"/>
    </location>
</feature>
<dbReference type="AlphaFoldDB" id="A0A410JZ68"/>
<dbReference type="PANTHER" id="PTHR30188">
    <property type="entry name" value="ABC TRANSPORTER PERMEASE PROTEIN-RELATED"/>
    <property type="match status" value="1"/>
</dbReference>